<accession>A0A4S2MZI6</accession>
<evidence type="ECO:0008006" key="4">
    <source>
        <dbReference type="Google" id="ProtNLM"/>
    </source>
</evidence>
<sequence>MSIHSRSRSSATSIDPSTWSENNPFRDAASASTISRASSVRQPPRSSRPVHHTRRSTSASDVPRRHGRRRNLLPGADTIDRMGDVNPHGIALHHDGPFEATLAARNRIPRYAPVEALKESNEAAIRATPRANIIDSLEKHYPLQGTAVNPPGVGGVGDYEEYDIHRREGNYKRWDHIRYLDEDLKGKGEPSYTIEEFEKQQKAARKAAKAEKLGRRENAYELQEQTVPLSSKEGASVTTRGRSGSSPGEYLDTDMGVRRSASTAGKMEGLGGKIRRKFSLKRRSGNNV</sequence>
<dbReference type="Proteomes" id="UP000298138">
    <property type="component" value="Unassembled WGS sequence"/>
</dbReference>
<proteinExistence type="predicted"/>
<dbReference type="Pfam" id="PF08316">
    <property type="entry name" value="Pal1"/>
    <property type="match status" value="1"/>
</dbReference>
<gene>
    <name evidence="2" type="ORF">EX30DRAFT_340113</name>
</gene>
<feature type="compositionally biased region" description="Polar residues" evidence="1">
    <location>
        <begin position="236"/>
        <end position="246"/>
    </location>
</feature>
<evidence type="ECO:0000256" key="1">
    <source>
        <dbReference type="SAM" id="MobiDB-lite"/>
    </source>
</evidence>
<feature type="compositionally biased region" description="Low complexity" evidence="1">
    <location>
        <begin position="28"/>
        <end position="47"/>
    </location>
</feature>
<dbReference type="InterPro" id="IPR013226">
    <property type="entry name" value="Pal1"/>
</dbReference>
<feature type="compositionally biased region" description="Low complexity" evidence="1">
    <location>
        <begin position="1"/>
        <end position="18"/>
    </location>
</feature>
<dbReference type="AlphaFoldDB" id="A0A4S2MZI6"/>
<evidence type="ECO:0000313" key="3">
    <source>
        <dbReference type="Proteomes" id="UP000298138"/>
    </source>
</evidence>
<name>A0A4S2MZI6_9PEZI</name>
<dbReference type="EMBL" id="ML220116">
    <property type="protein sequence ID" value="TGZ82232.1"/>
    <property type="molecule type" value="Genomic_DNA"/>
</dbReference>
<feature type="compositionally biased region" description="Basic and acidic residues" evidence="1">
    <location>
        <begin position="210"/>
        <end position="219"/>
    </location>
</feature>
<dbReference type="OrthoDB" id="5389892at2759"/>
<keyword evidence="3" id="KW-1185">Reference proteome</keyword>
<feature type="region of interest" description="Disordered" evidence="1">
    <location>
        <begin position="210"/>
        <end position="288"/>
    </location>
</feature>
<feature type="region of interest" description="Disordered" evidence="1">
    <location>
        <begin position="1"/>
        <end position="81"/>
    </location>
</feature>
<dbReference type="GO" id="GO:0005737">
    <property type="term" value="C:cytoplasm"/>
    <property type="evidence" value="ECO:0007669"/>
    <property type="project" value="TreeGrafter"/>
</dbReference>
<evidence type="ECO:0000313" key="2">
    <source>
        <dbReference type="EMBL" id="TGZ82232.1"/>
    </source>
</evidence>
<protein>
    <recommendedName>
        <fullName evidence="4">Pal1-domain-containing protein</fullName>
    </recommendedName>
</protein>
<feature type="compositionally biased region" description="Basic residues" evidence="1">
    <location>
        <begin position="273"/>
        <end position="288"/>
    </location>
</feature>
<reference evidence="2 3" key="1">
    <citation type="submission" date="2019-04" db="EMBL/GenBank/DDBJ databases">
        <title>Comparative genomics and transcriptomics to analyze fruiting body development in filamentous ascomycetes.</title>
        <authorList>
            <consortium name="DOE Joint Genome Institute"/>
            <person name="Lutkenhaus R."/>
            <person name="Traeger S."/>
            <person name="Breuer J."/>
            <person name="Kuo A."/>
            <person name="Lipzen A."/>
            <person name="Pangilinan J."/>
            <person name="Dilworth D."/>
            <person name="Sandor L."/>
            <person name="Poggeler S."/>
            <person name="Barry K."/>
            <person name="Grigoriev I.V."/>
            <person name="Nowrousian M."/>
        </authorList>
    </citation>
    <scope>NUCLEOTIDE SEQUENCE [LARGE SCALE GENOMIC DNA]</scope>
    <source>
        <strain evidence="2 3">CBS 389.68</strain>
    </source>
</reference>
<organism evidence="2 3">
    <name type="scientific">Ascodesmis nigricans</name>
    <dbReference type="NCBI Taxonomy" id="341454"/>
    <lineage>
        <taxon>Eukaryota</taxon>
        <taxon>Fungi</taxon>
        <taxon>Dikarya</taxon>
        <taxon>Ascomycota</taxon>
        <taxon>Pezizomycotina</taxon>
        <taxon>Pezizomycetes</taxon>
        <taxon>Pezizales</taxon>
        <taxon>Ascodesmidaceae</taxon>
        <taxon>Ascodesmis</taxon>
    </lineage>
</organism>
<dbReference type="PANTHER" id="PTHR28307:SF1">
    <property type="entry name" value="PAL1 CELL MORPHOLOGY PROTEIN"/>
    <property type="match status" value="1"/>
</dbReference>
<dbReference type="PANTHER" id="PTHR28307">
    <property type="entry name" value="PROTEIN PAL1"/>
    <property type="match status" value="1"/>
</dbReference>
<dbReference type="InParanoid" id="A0A4S2MZI6"/>